<organism evidence="1 2">
    <name type="scientific">Paenimyroides aestuarii</name>
    <dbReference type="NCBI Taxonomy" id="2968490"/>
    <lineage>
        <taxon>Bacteria</taxon>
        <taxon>Pseudomonadati</taxon>
        <taxon>Bacteroidota</taxon>
        <taxon>Flavobacteriia</taxon>
        <taxon>Flavobacteriales</taxon>
        <taxon>Flavobacteriaceae</taxon>
        <taxon>Paenimyroides</taxon>
    </lineage>
</organism>
<accession>A0ABY5NNU2</accession>
<dbReference type="EMBL" id="CP102382">
    <property type="protein sequence ID" value="UUV20229.1"/>
    <property type="molecule type" value="Genomic_DNA"/>
</dbReference>
<sequence length="80" mass="8940">MKNSGAYKVSVAEIEKSERIIYETGGIKGYGMIPTGNIKSVNGFGQAQFEIKVLGNKQDVIVSVYLEKEPNEDWKIIEMQ</sequence>
<name>A0ABY5NNU2_9FLAO</name>
<reference evidence="1 2" key="1">
    <citation type="submission" date="2022-08" db="EMBL/GenBank/DDBJ databases">
        <title>Myroides zhujiangensis sp. nov., a novel bacterium isolated from sediment in the Pearl River Estuary.</title>
        <authorList>
            <person name="Cui L."/>
        </authorList>
    </citation>
    <scope>NUCLEOTIDE SEQUENCE [LARGE SCALE GENOMIC DNA]</scope>
    <source>
        <strain evidence="1 2">SCSIO 72103</strain>
    </source>
</reference>
<gene>
    <name evidence="1" type="ORF">NPX36_07580</name>
</gene>
<protein>
    <submittedName>
        <fullName evidence="1">Uncharacterized protein</fullName>
    </submittedName>
</protein>
<evidence type="ECO:0000313" key="2">
    <source>
        <dbReference type="Proteomes" id="UP001317001"/>
    </source>
</evidence>
<dbReference type="RefSeq" id="WP_257498134.1">
    <property type="nucleotide sequence ID" value="NZ_CP102382.1"/>
</dbReference>
<proteinExistence type="predicted"/>
<keyword evidence="2" id="KW-1185">Reference proteome</keyword>
<dbReference type="Proteomes" id="UP001317001">
    <property type="component" value="Chromosome"/>
</dbReference>
<evidence type="ECO:0000313" key="1">
    <source>
        <dbReference type="EMBL" id="UUV20229.1"/>
    </source>
</evidence>